<dbReference type="Proteomes" id="UP001320706">
    <property type="component" value="Unassembled WGS sequence"/>
</dbReference>
<organism evidence="1 2">
    <name type="scientific">Zalaria obscura</name>
    <dbReference type="NCBI Taxonomy" id="2024903"/>
    <lineage>
        <taxon>Eukaryota</taxon>
        <taxon>Fungi</taxon>
        <taxon>Dikarya</taxon>
        <taxon>Ascomycota</taxon>
        <taxon>Pezizomycotina</taxon>
        <taxon>Dothideomycetes</taxon>
        <taxon>Dothideomycetidae</taxon>
        <taxon>Dothideales</taxon>
        <taxon>Zalariaceae</taxon>
        <taxon>Zalaria</taxon>
    </lineage>
</organism>
<evidence type="ECO:0000313" key="2">
    <source>
        <dbReference type="Proteomes" id="UP001320706"/>
    </source>
</evidence>
<keyword evidence="2" id="KW-1185">Reference proteome</keyword>
<evidence type="ECO:0000313" key="1">
    <source>
        <dbReference type="EMBL" id="KAK8219852.1"/>
    </source>
</evidence>
<reference evidence="1" key="1">
    <citation type="submission" date="2024-02" db="EMBL/GenBank/DDBJ databases">
        <title>Metagenome Assembled Genome of Zalaria obscura JY119.</title>
        <authorList>
            <person name="Vighnesh L."/>
            <person name="Jagadeeshwari U."/>
            <person name="Venkata Ramana C."/>
            <person name="Sasikala C."/>
        </authorList>
    </citation>
    <scope>NUCLEOTIDE SEQUENCE</scope>
    <source>
        <strain evidence="1">JY119</strain>
    </source>
</reference>
<protein>
    <submittedName>
        <fullName evidence="1">Uncharacterized protein</fullName>
    </submittedName>
</protein>
<accession>A0ACC3SN16</accession>
<name>A0ACC3SN16_9PEZI</name>
<dbReference type="EMBL" id="JAMKPW020000003">
    <property type="protein sequence ID" value="KAK8219852.1"/>
    <property type="molecule type" value="Genomic_DNA"/>
</dbReference>
<sequence length="183" mass="20318">MIGNLNVGFPSPTTKGSIDLSPLEADLLVHHQLAQPQLQYLSPIAFSAAKIVDNESTSVKIHKALTKNGILGLPSEPNATPVTTTAITRSFAHQLAFVSAHVQRRLVALLFFWEEECARFRMLDEEEAALLHATSDMPTEPLPHELQVQLEAIRQRRRLLPSQRAEDTPNVARGVREVLPAYE</sequence>
<proteinExistence type="predicted"/>
<gene>
    <name evidence="1" type="ORF">M8818_000826</name>
</gene>
<comment type="caution">
    <text evidence="1">The sequence shown here is derived from an EMBL/GenBank/DDBJ whole genome shotgun (WGS) entry which is preliminary data.</text>
</comment>